<sequence length="919" mass="101412">MNTLLWQQGWHVVGWTMIYFLAAGTAVVLVGVALRFALRAASPTLRYTTSLAVFAVLALMPLAIGAWTASRVASTAAQQWSAPDQSRTPLAAHIELTSAPTIAEKQALLPEVNPNSFTESNPFPYAPGRGGVASLLTGAVEYLPWIWIAGTPLTFLLLASGLVGAERLRKSSQPLESESVLKTCETLRQALSVGRRVGVAVCDRVATPLLVGIVRPLILLPPAALVGWSQAELEMVLLHELAHVRRWDNLVNLTQRTVESLLFFHPAVWIASRWVRRDREDCCDAVVVAYTAKPQAYAELLLALASTNPHGGLATSVAMSEHPLAGRIRRILKLEDEPMLVSRKTLVAVATGILSLVLAVGLVAPGATTEASLVVPDSDSEELTTEDTEGTEEKSNPLFPTLEEQRAADVAYKILGIELEKLSEEELKRVKALGYQGGLRVSSQTMGQGFPGLFPVQGDILVGLHAWPTESLYQVNEILKRDDIDQLTPIKFYVVRPIVKTRDVNGEPATYGEDRVATDRLRLQLDSIEQTKGPKKKQVSSSESKEAVPADNTLLYDGKTFEEWRTAWRTELSTEKRIESVKAMAAFGRTGKAQEAAEEILDMIGQYNARSYGDDTPESALFEAVSECLVSQHRAINADFWLPILKDRLRTTPKVYRRLARRLLSQYNGAADILFAMTRDINSDFRSVALATLPLSLASSKDPRTFPALREALTDSNIDVIHTALIALKSLYPRPILGEALPETPELVPLLFHDQESVRIAARRALHATSEANAPQVIAELKKKLTETSPPEKQLAAIRALSVLEETTAAKDTEKTLTEIVANGDEQLAVASAMAINFFNNIEYFPPIRDDKRAPDRDPVGTDLYAERLARELGIENSKHLKKHPAGRNKFDEFLQLYKTELASRYPGERWYANNWDFY</sequence>
<feature type="compositionally biased region" description="Acidic residues" evidence="1">
    <location>
        <begin position="378"/>
        <end position="390"/>
    </location>
</feature>
<evidence type="ECO:0000313" key="5">
    <source>
        <dbReference type="Proteomes" id="UP000318437"/>
    </source>
</evidence>
<dbReference type="InterPro" id="IPR052173">
    <property type="entry name" value="Beta-lactam_resp_regulator"/>
</dbReference>
<dbReference type="SUPFAM" id="SSF48371">
    <property type="entry name" value="ARM repeat"/>
    <property type="match status" value="1"/>
</dbReference>
<dbReference type="CDD" id="cd07341">
    <property type="entry name" value="M56_BlaR1_MecR1_like"/>
    <property type="match status" value="1"/>
</dbReference>
<organism evidence="4 5">
    <name type="scientific">Bythopirellula polymerisocia</name>
    <dbReference type="NCBI Taxonomy" id="2528003"/>
    <lineage>
        <taxon>Bacteria</taxon>
        <taxon>Pseudomonadati</taxon>
        <taxon>Planctomycetota</taxon>
        <taxon>Planctomycetia</taxon>
        <taxon>Pirellulales</taxon>
        <taxon>Lacipirellulaceae</taxon>
        <taxon>Bythopirellula</taxon>
    </lineage>
</organism>
<evidence type="ECO:0000256" key="1">
    <source>
        <dbReference type="SAM" id="MobiDB-lite"/>
    </source>
</evidence>
<dbReference type="PANTHER" id="PTHR34978:SF3">
    <property type="entry name" value="SLR0241 PROTEIN"/>
    <property type="match status" value="1"/>
</dbReference>
<feature type="transmembrane region" description="Helical" evidence="2">
    <location>
        <begin position="145"/>
        <end position="165"/>
    </location>
</feature>
<feature type="domain" description="Peptidase M56" evidence="3">
    <location>
        <begin position="23"/>
        <end position="329"/>
    </location>
</feature>
<evidence type="ECO:0000259" key="3">
    <source>
        <dbReference type="Pfam" id="PF05569"/>
    </source>
</evidence>
<dbReference type="PANTHER" id="PTHR34978">
    <property type="entry name" value="POSSIBLE SENSOR-TRANSDUCER PROTEIN BLAR"/>
    <property type="match status" value="1"/>
</dbReference>
<evidence type="ECO:0000256" key="2">
    <source>
        <dbReference type="SAM" id="Phobius"/>
    </source>
</evidence>
<keyword evidence="2" id="KW-1133">Transmembrane helix</keyword>
<dbReference type="InterPro" id="IPR011989">
    <property type="entry name" value="ARM-like"/>
</dbReference>
<protein>
    <submittedName>
        <fullName evidence="4">Regulatory protein BlaR1</fullName>
    </submittedName>
</protein>
<keyword evidence="2" id="KW-0472">Membrane</keyword>
<accession>A0A5C6CZH6</accession>
<comment type="caution">
    <text evidence="4">The sequence shown here is derived from an EMBL/GenBank/DDBJ whole genome shotgun (WGS) entry which is preliminary data.</text>
</comment>
<keyword evidence="5" id="KW-1185">Reference proteome</keyword>
<reference evidence="4 5" key="1">
    <citation type="submission" date="2019-02" db="EMBL/GenBank/DDBJ databases">
        <title>Deep-cultivation of Planctomycetes and their phenomic and genomic characterization uncovers novel biology.</title>
        <authorList>
            <person name="Wiegand S."/>
            <person name="Jogler M."/>
            <person name="Boedeker C."/>
            <person name="Pinto D."/>
            <person name="Vollmers J."/>
            <person name="Rivas-Marin E."/>
            <person name="Kohn T."/>
            <person name="Peeters S.H."/>
            <person name="Heuer A."/>
            <person name="Rast P."/>
            <person name="Oberbeckmann S."/>
            <person name="Bunk B."/>
            <person name="Jeske O."/>
            <person name="Meyerdierks A."/>
            <person name="Storesund J.E."/>
            <person name="Kallscheuer N."/>
            <person name="Luecker S."/>
            <person name="Lage O.M."/>
            <person name="Pohl T."/>
            <person name="Merkel B.J."/>
            <person name="Hornburger P."/>
            <person name="Mueller R.-W."/>
            <person name="Bruemmer F."/>
            <person name="Labrenz M."/>
            <person name="Spormann A.M."/>
            <person name="Op Den Camp H."/>
            <person name="Overmann J."/>
            <person name="Amann R."/>
            <person name="Jetten M.S.M."/>
            <person name="Mascher T."/>
            <person name="Medema M.H."/>
            <person name="Devos D.P."/>
            <person name="Kaster A.-K."/>
            <person name="Ovreas L."/>
            <person name="Rohde M."/>
            <person name="Galperin M.Y."/>
            <person name="Jogler C."/>
        </authorList>
    </citation>
    <scope>NUCLEOTIDE SEQUENCE [LARGE SCALE GENOMIC DNA]</scope>
    <source>
        <strain evidence="4 5">Pla144</strain>
    </source>
</reference>
<gene>
    <name evidence="4" type="primary">blaR1_1</name>
    <name evidence="4" type="ORF">Pla144_08280</name>
</gene>
<feature type="transmembrane region" description="Helical" evidence="2">
    <location>
        <begin position="12"/>
        <end position="38"/>
    </location>
</feature>
<dbReference type="InterPro" id="IPR008756">
    <property type="entry name" value="Peptidase_M56"/>
</dbReference>
<dbReference type="EMBL" id="SJPS01000001">
    <property type="protein sequence ID" value="TWU30042.1"/>
    <property type="molecule type" value="Genomic_DNA"/>
</dbReference>
<proteinExistence type="predicted"/>
<feature type="transmembrane region" description="Helical" evidence="2">
    <location>
        <begin position="50"/>
        <end position="69"/>
    </location>
</feature>
<dbReference type="InterPro" id="IPR016024">
    <property type="entry name" value="ARM-type_fold"/>
</dbReference>
<dbReference type="AlphaFoldDB" id="A0A5C6CZH6"/>
<dbReference type="OrthoDB" id="291597at2"/>
<evidence type="ECO:0000313" key="4">
    <source>
        <dbReference type="EMBL" id="TWU30042.1"/>
    </source>
</evidence>
<feature type="region of interest" description="Disordered" evidence="1">
    <location>
        <begin position="375"/>
        <end position="396"/>
    </location>
</feature>
<dbReference type="Pfam" id="PF05569">
    <property type="entry name" value="Peptidase_M56"/>
    <property type="match status" value="1"/>
</dbReference>
<dbReference type="RefSeq" id="WP_146447978.1">
    <property type="nucleotide sequence ID" value="NZ_SJPS01000001.1"/>
</dbReference>
<dbReference type="Gene3D" id="1.25.10.10">
    <property type="entry name" value="Leucine-rich Repeat Variant"/>
    <property type="match status" value="1"/>
</dbReference>
<keyword evidence="2" id="KW-0812">Transmembrane</keyword>
<dbReference type="Proteomes" id="UP000318437">
    <property type="component" value="Unassembled WGS sequence"/>
</dbReference>
<feature type="transmembrane region" description="Helical" evidence="2">
    <location>
        <begin position="346"/>
        <end position="367"/>
    </location>
</feature>
<name>A0A5C6CZH6_9BACT</name>